<dbReference type="EMBL" id="CP001997">
    <property type="protein sequence ID" value="ADE57152.1"/>
    <property type="molecule type" value="Genomic_DNA"/>
</dbReference>
<comment type="function">
    <text evidence="5">Could be a nuclease involved in processing of the 5'-end of pre-16S rRNA.</text>
</comment>
<dbReference type="SUPFAM" id="SSF53098">
    <property type="entry name" value="Ribonuclease H-like"/>
    <property type="match status" value="1"/>
</dbReference>
<protein>
    <recommendedName>
        <fullName evidence="5">Putative pre-16S rRNA nuclease</fullName>
        <ecNumber evidence="5">3.1.-.-</ecNumber>
    </recommendedName>
</protein>
<comment type="similarity">
    <text evidence="5">Belongs to the YqgF HJR family.</text>
</comment>
<dbReference type="InterPro" id="IPR037027">
    <property type="entry name" value="YqgF/RNaseH-like_dom_sf"/>
</dbReference>
<keyword evidence="2 5" id="KW-0690">Ribosome biogenesis</keyword>
<feature type="domain" description="YqgF/RNase H-like" evidence="6">
    <location>
        <begin position="2"/>
        <end position="101"/>
    </location>
</feature>
<evidence type="ECO:0000256" key="1">
    <source>
        <dbReference type="ARBA" id="ARBA00022490"/>
    </source>
</evidence>
<dbReference type="InterPro" id="IPR012337">
    <property type="entry name" value="RNaseH-like_sf"/>
</dbReference>
<reference evidence="7 8" key="1">
    <citation type="journal article" date="2010" name="Stand. Genomic Sci.">
        <title>Complete genome sequence of Aminobacterium colombiense type strain (ALA-1).</title>
        <authorList>
            <person name="Chertkov O."/>
            <person name="Sikorski J."/>
            <person name="Brambilla E."/>
            <person name="Lapidus A."/>
            <person name="Copeland A."/>
            <person name="Glavina Del Rio T."/>
            <person name="Nolan M."/>
            <person name="Lucas S."/>
            <person name="Tice H."/>
            <person name="Cheng J.F."/>
            <person name="Han C."/>
            <person name="Detter J.C."/>
            <person name="Bruce D."/>
            <person name="Tapia R."/>
            <person name="Goodwin L."/>
            <person name="Pitluck S."/>
            <person name="Liolios K."/>
            <person name="Ivanova N."/>
            <person name="Mavromatis K."/>
            <person name="Ovchinnikova G."/>
            <person name="Pati A."/>
            <person name="Chen A."/>
            <person name="Palaniappan K."/>
            <person name="Land M."/>
            <person name="Hauser L."/>
            <person name="Chang Y.J."/>
            <person name="Jeffries C.D."/>
            <person name="Spring S."/>
            <person name="Rohde M."/>
            <person name="Goker M."/>
            <person name="Bristow J."/>
            <person name="Eisen J.A."/>
            <person name="Markowitz V."/>
            <person name="Hugenholtz P."/>
            <person name="Kyrpides N.C."/>
            <person name="Klenk H.P."/>
        </authorList>
    </citation>
    <scope>NUCLEOTIDE SEQUENCE [LARGE SCALE GENOMIC DNA]</scope>
    <source>
        <strain evidence="8">DSM 12261 / ALA-1</strain>
    </source>
</reference>
<name>D5EF20_AMICL</name>
<dbReference type="Proteomes" id="UP000002366">
    <property type="component" value="Chromosome"/>
</dbReference>
<dbReference type="InterPro" id="IPR005227">
    <property type="entry name" value="YqgF"/>
</dbReference>
<organism evidence="7 8">
    <name type="scientific">Aminobacterium colombiense (strain DSM 12261 / ALA-1)</name>
    <dbReference type="NCBI Taxonomy" id="572547"/>
    <lineage>
        <taxon>Bacteria</taxon>
        <taxon>Thermotogati</taxon>
        <taxon>Synergistota</taxon>
        <taxon>Synergistia</taxon>
        <taxon>Synergistales</taxon>
        <taxon>Aminobacteriaceae</taxon>
        <taxon>Aminobacterium</taxon>
    </lineage>
</organism>
<dbReference type="GO" id="GO:0005829">
    <property type="term" value="C:cytosol"/>
    <property type="evidence" value="ECO:0007669"/>
    <property type="project" value="TreeGrafter"/>
</dbReference>
<dbReference type="KEGG" id="aco:Amico_1028"/>
<evidence type="ECO:0000313" key="8">
    <source>
        <dbReference type="Proteomes" id="UP000002366"/>
    </source>
</evidence>
<proteinExistence type="inferred from homology"/>
<evidence type="ECO:0000256" key="2">
    <source>
        <dbReference type="ARBA" id="ARBA00022517"/>
    </source>
</evidence>
<dbReference type="PANTHER" id="PTHR33317:SF4">
    <property type="entry name" value="POLYNUCLEOTIDYL TRANSFERASE, RIBONUCLEASE H-LIKE SUPERFAMILY PROTEIN"/>
    <property type="match status" value="1"/>
</dbReference>
<evidence type="ECO:0000256" key="5">
    <source>
        <dbReference type="HAMAP-Rule" id="MF_00651"/>
    </source>
</evidence>
<dbReference type="AlphaFoldDB" id="D5EF20"/>
<dbReference type="Pfam" id="PF03652">
    <property type="entry name" value="RuvX"/>
    <property type="match status" value="1"/>
</dbReference>
<dbReference type="CDD" id="cd16964">
    <property type="entry name" value="YqgF"/>
    <property type="match status" value="1"/>
</dbReference>
<keyword evidence="1 5" id="KW-0963">Cytoplasm</keyword>
<dbReference type="SMART" id="SM00732">
    <property type="entry name" value="YqgFc"/>
    <property type="match status" value="1"/>
</dbReference>
<keyword evidence="3 5" id="KW-0540">Nuclease</keyword>
<evidence type="ECO:0000313" key="7">
    <source>
        <dbReference type="EMBL" id="ADE57152.1"/>
    </source>
</evidence>
<keyword evidence="4 5" id="KW-0378">Hydrolase</keyword>
<dbReference type="HAMAP" id="MF_00651">
    <property type="entry name" value="Nuclease_YqgF"/>
    <property type="match status" value="1"/>
</dbReference>
<sequence length="138" mass="15366">MGRILALDIGEKRIGMAVSDPLGCFAQGVGFIPMNKEWLLKLDESLISLNVEMLLIGNPLRTNGTAGPETDKIKNIAAELKIRYPHISIVLWDERFTTSIAQQVLLEGNVSRKKRKEKVDQLAAALILQNYLDHTRGV</sequence>
<dbReference type="InterPro" id="IPR006641">
    <property type="entry name" value="YqgF/RNaseH-like_dom"/>
</dbReference>
<dbReference type="HOGENOM" id="CLU_098240_2_0_0"/>
<dbReference type="Gene3D" id="3.30.420.140">
    <property type="entry name" value="YqgF/RNase H-like domain"/>
    <property type="match status" value="1"/>
</dbReference>
<dbReference type="GO" id="GO:0000967">
    <property type="term" value="P:rRNA 5'-end processing"/>
    <property type="evidence" value="ECO:0007669"/>
    <property type="project" value="UniProtKB-UniRule"/>
</dbReference>
<dbReference type="GO" id="GO:0004518">
    <property type="term" value="F:nuclease activity"/>
    <property type="evidence" value="ECO:0007669"/>
    <property type="project" value="UniProtKB-KW"/>
</dbReference>
<dbReference type="EC" id="3.1.-.-" evidence="5"/>
<dbReference type="NCBIfam" id="TIGR00250">
    <property type="entry name" value="RNAse_H_YqgF"/>
    <property type="match status" value="1"/>
</dbReference>
<evidence type="ECO:0000256" key="3">
    <source>
        <dbReference type="ARBA" id="ARBA00022722"/>
    </source>
</evidence>
<dbReference type="PANTHER" id="PTHR33317">
    <property type="entry name" value="POLYNUCLEOTIDYL TRANSFERASE, RIBONUCLEASE H-LIKE SUPERFAMILY PROTEIN"/>
    <property type="match status" value="1"/>
</dbReference>
<comment type="subcellular location">
    <subcellularLocation>
        <location evidence="5">Cytoplasm</location>
    </subcellularLocation>
</comment>
<keyword evidence="8" id="KW-1185">Reference proteome</keyword>
<gene>
    <name evidence="7" type="ordered locus">Amico_1028</name>
</gene>
<accession>D5EF20</accession>
<evidence type="ECO:0000256" key="4">
    <source>
        <dbReference type="ARBA" id="ARBA00022801"/>
    </source>
</evidence>
<dbReference type="STRING" id="572547.Amico_1028"/>
<dbReference type="eggNOG" id="COG0816">
    <property type="taxonomic scope" value="Bacteria"/>
</dbReference>
<dbReference type="GO" id="GO:0016788">
    <property type="term" value="F:hydrolase activity, acting on ester bonds"/>
    <property type="evidence" value="ECO:0007669"/>
    <property type="project" value="UniProtKB-UniRule"/>
</dbReference>
<evidence type="ECO:0000259" key="6">
    <source>
        <dbReference type="SMART" id="SM00732"/>
    </source>
</evidence>
<dbReference type="OrthoDB" id="9796140at2"/>